<dbReference type="AlphaFoldDB" id="A0A2T5I643"/>
<evidence type="ECO:0000313" key="2">
    <source>
        <dbReference type="Proteomes" id="UP000244110"/>
    </source>
</evidence>
<dbReference type="EMBL" id="QAOL01000053">
    <property type="protein sequence ID" value="PTQ79272.1"/>
    <property type="molecule type" value="Genomic_DNA"/>
</dbReference>
<name>A0A2T5I643_9PROT</name>
<organism evidence="1 2">
    <name type="scientific">Nitrosomonas ureae</name>
    <dbReference type="NCBI Taxonomy" id="44577"/>
    <lineage>
        <taxon>Bacteria</taxon>
        <taxon>Pseudomonadati</taxon>
        <taxon>Pseudomonadota</taxon>
        <taxon>Betaproteobacteria</taxon>
        <taxon>Nitrosomonadales</taxon>
        <taxon>Nitrosomonadaceae</taxon>
        <taxon>Nitrosomonas</taxon>
    </lineage>
</organism>
<dbReference type="Proteomes" id="UP000244110">
    <property type="component" value="Unassembled WGS sequence"/>
</dbReference>
<reference evidence="1 2" key="1">
    <citation type="submission" date="2018-04" db="EMBL/GenBank/DDBJ databases">
        <title>Active sludge and wastewater microbial communities from Klosterneuburg, Austria.</title>
        <authorList>
            <person name="Wagner M."/>
        </authorList>
    </citation>
    <scope>NUCLEOTIDE SEQUENCE [LARGE SCALE GENOMIC DNA]</scope>
    <source>
        <strain evidence="1 2">Nm4</strain>
    </source>
</reference>
<gene>
    <name evidence="1" type="ORF">C8R28_10534</name>
</gene>
<proteinExistence type="predicted"/>
<protein>
    <submittedName>
        <fullName evidence="1">Uncharacterized protein</fullName>
    </submittedName>
</protein>
<comment type="caution">
    <text evidence="1">The sequence shown here is derived from an EMBL/GenBank/DDBJ whole genome shotgun (WGS) entry which is preliminary data.</text>
</comment>
<sequence length="46" mass="5415">MRSYEINKFKLKKYSIVEEHTIELLTGMHCLKETNVRAVCVAMDLE</sequence>
<accession>A0A2T5I643</accession>
<evidence type="ECO:0000313" key="1">
    <source>
        <dbReference type="EMBL" id="PTQ79272.1"/>
    </source>
</evidence>